<dbReference type="SUPFAM" id="SSF81606">
    <property type="entry name" value="PP2C-like"/>
    <property type="match status" value="1"/>
</dbReference>
<comment type="caution">
    <text evidence="2">The sequence shown here is derived from an EMBL/GenBank/DDBJ whole genome shotgun (WGS) entry which is preliminary data.</text>
</comment>
<name>A0A2H6KI55_9APIC</name>
<dbReference type="OrthoDB" id="10264738at2759"/>
<dbReference type="EMBL" id="BDSA01000006">
    <property type="protein sequence ID" value="GBE62676.1"/>
    <property type="molecule type" value="Genomic_DNA"/>
</dbReference>
<dbReference type="CDD" id="cd11717">
    <property type="entry name" value="THUMP_THUMPD1_like"/>
    <property type="match status" value="1"/>
</dbReference>
<evidence type="ECO:0000259" key="1">
    <source>
        <dbReference type="PROSITE" id="PS51746"/>
    </source>
</evidence>
<dbReference type="AlphaFoldDB" id="A0A2H6KI55"/>
<gene>
    <name evidence="2" type="ORF">BOVATA_041690</name>
</gene>
<dbReference type="VEuPathDB" id="PiroplasmaDB:BOVATA_041690"/>
<organism evidence="2 3">
    <name type="scientific">Babesia ovata</name>
    <dbReference type="NCBI Taxonomy" id="189622"/>
    <lineage>
        <taxon>Eukaryota</taxon>
        <taxon>Sar</taxon>
        <taxon>Alveolata</taxon>
        <taxon>Apicomplexa</taxon>
        <taxon>Aconoidasida</taxon>
        <taxon>Piroplasmida</taxon>
        <taxon>Babesiidae</taxon>
        <taxon>Babesia</taxon>
    </lineage>
</organism>
<dbReference type="InterPro" id="IPR001932">
    <property type="entry name" value="PPM-type_phosphatase-like_dom"/>
</dbReference>
<dbReference type="InterPro" id="IPR004114">
    <property type="entry name" value="THUMP_dom"/>
</dbReference>
<dbReference type="InterPro" id="IPR015655">
    <property type="entry name" value="PP2C"/>
</dbReference>
<protein>
    <submittedName>
        <fullName evidence="2">Phosphatase 2C domain containing protein</fullName>
    </submittedName>
</protein>
<dbReference type="Proteomes" id="UP000236319">
    <property type="component" value="Unassembled WGS sequence"/>
</dbReference>
<sequence>MAARQLGRIEDTGKLTIGSRGLLITNAVSRKHKEAMQECLTILREHCESVDPSFGEGNNGHDTSSDAVNVEDAIKAELEENKRFFDRFVPGPCLSQNLNVVHFKNEIDVPSTYVRDIFHAMLNERIYKPRFLCRMVPYDVVCKAEGEPFTEALTALVAREFPYSQANGILEKDDESEPSTWSVSYACRNSNALKRQDVLDLAAQLVGRNYRVDLRAPDKLIIVEVVKLISSSTYHVCINVVFGVVACTYLTSSRRVSTVPMVLEDSTNAESPTDLVIPVEGAWLEHEGQGDGDWYIHEGSQWMYNAREGIYFHVDSETVVSSEGKVPMNLVSAPLVEGSSDADGNEDSALDEVGAISTNADPNVTDEEAGDRDISIDFENDLIAATVCRERLCVTTVASLMVTADTMRSLKSKVAQKHSHPIESLEVRALLQGCTKGFEMTDNNFCNVAKQYNISDGSTATISLIYGPDVDGCLKLITAHTGDSRAILCSMADDSRCFAQALTTDHKPNDDKERKYIEKNGGTVEFAQGTWRCVARSRDGRPSCALATSRAIGDYPLKYPNRIVSSEPDVSVYTINFDNDLFLVLVTDGITAVLTNQEIIDIVCEAIDDECTAEAAAERVVLTAEKCGSLDDKTCTVIYFGWHKDLFDKCIHDREEDSYRELSKMDKSGQECGGVENDDMFLS</sequence>
<dbReference type="PROSITE" id="PS51746">
    <property type="entry name" value="PPM_2"/>
    <property type="match status" value="1"/>
</dbReference>
<dbReference type="GeneID" id="39876446"/>
<dbReference type="CDD" id="cd00143">
    <property type="entry name" value="PP2Cc"/>
    <property type="match status" value="1"/>
</dbReference>
<accession>A0A2H6KI55</accession>
<evidence type="ECO:0000313" key="3">
    <source>
        <dbReference type="Proteomes" id="UP000236319"/>
    </source>
</evidence>
<evidence type="ECO:0000313" key="2">
    <source>
        <dbReference type="EMBL" id="GBE62676.1"/>
    </source>
</evidence>
<dbReference type="Gene3D" id="3.60.40.10">
    <property type="entry name" value="PPM-type phosphatase domain"/>
    <property type="match status" value="1"/>
</dbReference>
<feature type="domain" description="PPM-type phosphatase" evidence="1">
    <location>
        <begin position="375"/>
        <end position="640"/>
    </location>
</feature>
<reference evidence="2 3" key="1">
    <citation type="journal article" date="2017" name="BMC Genomics">
        <title>Whole-genome assembly of Babesia ovata and comparative genomics between closely related pathogens.</title>
        <authorList>
            <person name="Yamagishi J."/>
            <person name="Asada M."/>
            <person name="Hakimi H."/>
            <person name="Tanaka T.Q."/>
            <person name="Sugimoto C."/>
            <person name="Kawazu S."/>
        </authorList>
    </citation>
    <scope>NUCLEOTIDE SEQUENCE [LARGE SCALE GENOMIC DNA]</scope>
    <source>
        <strain evidence="2 3">Miyake</strain>
    </source>
</reference>
<dbReference type="PANTHER" id="PTHR47992">
    <property type="entry name" value="PROTEIN PHOSPHATASE"/>
    <property type="match status" value="1"/>
</dbReference>
<proteinExistence type="predicted"/>
<dbReference type="GO" id="GO:0006400">
    <property type="term" value="P:tRNA modification"/>
    <property type="evidence" value="ECO:0007669"/>
    <property type="project" value="InterPro"/>
</dbReference>
<dbReference type="GO" id="GO:0003723">
    <property type="term" value="F:RNA binding"/>
    <property type="evidence" value="ECO:0007669"/>
    <property type="project" value="InterPro"/>
</dbReference>
<dbReference type="SMART" id="SM00332">
    <property type="entry name" value="PP2Cc"/>
    <property type="match status" value="1"/>
</dbReference>
<dbReference type="InterPro" id="IPR040183">
    <property type="entry name" value="THUMPD1-like"/>
</dbReference>
<dbReference type="SUPFAM" id="SSF143437">
    <property type="entry name" value="THUMP domain-like"/>
    <property type="match status" value="1"/>
</dbReference>
<dbReference type="InterPro" id="IPR036457">
    <property type="entry name" value="PPM-type-like_dom_sf"/>
</dbReference>
<keyword evidence="3" id="KW-1185">Reference proteome</keyword>
<dbReference type="Pfam" id="PF02926">
    <property type="entry name" value="THUMP"/>
    <property type="match status" value="1"/>
</dbReference>
<dbReference type="Gene3D" id="3.30.2300.10">
    <property type="entry name" value="THUMP superfamily"/>
    <property type="match status" value="1"/>
</dbReference>
<dbReference type="GO" id="GO:0004722">
    <property type="term" value="F:protein serine/threonine phosphatase activity"/>
    <property type="evidence" value="ECO:0007669"/>
    <property type="project" value="InterPro"/>
</dbReference>
<dbReference type="Pfam" id="PF00481">
    <property type="entry name" value="PP2C"/>
    <property type="match status" value="1"/>
</dbReference>
<dbReference type="RefSeq" id="XP_028868919.1">
    <property type="nucleotide sequence ID" value="XM_029013086.1"/>
</dbReference>